<dbReference type="KEGG" id="cpat:CLPA_c28270"/>
<keyword evidence="1" id="KW-1133">Transmembrane helix</keyword>
<organism evidence="2 5">
    <name type="scientific">Clostridium pasteurianum DSM 525 = ATCC 6013</name>
    <dbReference type="NCBI Taxonomy" id="1262449"/>
    <lineage>
        <taxon>Bacteria</taxon>
        <taxon>Bacillati</taxon>
        <taxon>Bacillota</taxon>
        <taxon>Clostridia</taxon>
        <taxon>Eubacteriales</taxon>
        <taxon>Clostridiaceae</taxon>
        <taxon>Clostridium</taxon>
    </lineage>
</organism>
<sequence length="194" mass="22784">MVTFMYISFLFLIPVIFLYSYQFKKLNRKKCSYKYKNAKICQFVLVDIFIGCIIIFIITIILPSLIWTFKEKGYQLEDEVLNTYTIKPLSKSNDKIYVKEILDRDTKNYIININGSLQEYDSKSTELVQDNSYEDDAKLIEANEYNVYELKGYGLITSSVNDMYADVYLHNPKKVFVKKKTQICVPKNSVEKTN</sequence>
<dbReference type="EMBL" id="CP009268">
    <property type="protein sequence ID" value="AJA52882.1"/>
    <property type="molecule type" value="Genomic_DNA"/>
</dbReference>
<dbReference type="PATRIC" id="fig|1262449.3.peg.1274"/>
<accession>A0A0H3J606</accession>
<evidence type="ECO:0000313" key="5">
    <source>
        <dbReference type="Proteomes" id="UP000030905"/>
    </source>
</evidence>
<dbReference type="Proteomes" id="UP000030905">
    <property type="component" value="Chromosome"/>
</dbReference>
<gene>
    <name evidence="2" type="ORF">CLPA_c28270</name>
    <name evidence="3" type="ORF">CP6013_00357</name>
</gene>
<feature type="transmembrane region" description="Helical" evidence="1">
    <location>
        <begin position="6"/>
        <end position="23"/>
    </location>
</feature>
<proteinExistence type="predicted"/>
<feature type="transmembrane region" description="Helical" evidence="1">
    <location>
        <begin position="44"/>
        <end position="67"/>
    </location>
</feature>
<evidence type="ECO:0000313" key="4">
    <source>
        <dbReference type="Proteomes" id="UP000028042"/>
    </source>
</evidence>
<evidence type="ECO:0000313" key="2">
    <source>
        <dbReference type="EMBL" id="AJA52882.1"/>
    </source>
</evidence>
<dbReference type="Proteomes" id="UP000028042">
    <property type="component" value="Unassembled WGS sequence"/>
</dbReference>
<dbReference type="KEGG" id="cpae:CPAST_c28270"/>
<name>A0A0H3J606_CLOPA</name>
<reference evidence="3" key="2">
    <citation type="submission" date="2015-10" db="EMBL/GenBank/DDBJ databases">
        <title>Improved Draft Genome Sequence of Clostridium pasteurianum Strain ATCC 6013 (DSM 525) Using a Hybrid Next-Generation Sequencing Approach.</title>
        <authorList>
            <person name="Pyne M.E."/>
            <person name="Utturkar S.M."/>
            <person name="Brown S.D."/>
            <person name="Moo-Young M."/>
            <person name="Chung D.A."/>
            <person name="Chou P.C."/>
        </authorList>
    </citation>
    <scope>NUCLEOTIDE SEQUENCE</scope>
    <source>
        <strain evidence="3">ATCC 6013</strain>
    </source>
</reference>
<protein>
    <submittedName>
        <fullName evidence="2">Uncharacterized protein</fullName>
    </submittedName>
</protein>
<keyword evidence="1" id="KW-0472">Membrane</keyword>
<keyword evidence="5" id="KW-1185">Reference proteome</keyword>
<dbReference type="eggNOG" id="ENOG5030TV6">
    <property type="taxonomic scope" value="Bacteria"/>
</dbReference>
<evidence type="ECO:0000256" key="1">
    <source>
        <dbReference type="SAM" id="Phobius"/>
    </source>
</evidence>
<keyword evidence="1" id="KW-0812">Transmembrane</keyword>
<reference evidence="2" key="1">
    <citation type="journal article" date="2015" name="Genome Announc.">
        <title>Complete Genome Sequence of the Nitrogen-Fixing and Solvent-Producing Clostridium pasteurianum DSM 525.</title>
        <authorList>
            <person name="Poehlein A."/>
            <person name="Grosse-Honebrink A."/>
            <person name="Zhang Y."/>
            <person name="Minton N.P."/>
            <person name="Daniel R."/>
        </authorList>
    </citation>
    <scope>NUCLEOTIDE SEQUENCE [LARGE SCALE GENOMIC DNA]</scope>
    <source>
        <strain evidence="2">DSM 525</strain>
    </source>
</reference>
<reference evidence="3 4" key="3">
    <citation type="journal article" name="Genome Announc.">
        <title>Improved Draft Genome Sequence of Clostridium pasteurianum Strain ATCC 6013 (DSM 525) Using a Hybrid Next-Generation Sequencing Approach.</title>
        <authorList>
            <person name="Pyne M.E."/>
            <person name="Utturkar S."/>
            <person name="Brown S.D."/>
            <person name="Moo-Young M."/>
            <person name="Chung D.A."/>
            <person name="Chou C.P."/>
        </authorList>
    </citation>
    <scope>NUCLEOTIDE SEQUENCE [LARGE SCALE GENOMIC DNA]</scope>
    <source>
        <strain evidence="3 4">ATCC 6013</strain>
    </source>
</reference>
<dbReference type="EMBL" id="JPGY02000001">
    <property type="protein sequence ID" value="KRU11110.1"/>
    <property type="molecule type" value="Genomic_DNA"/>
</dbReference>
<dbReference type="AlphaFoldDB" id="A0A0H3J606"/>
<evidence type="ECO:0000313" key="3">
    <source>
        <dbReference type="EMBL" id="KRU11110.1"/>
    </source>
</evidence>